<keyword evidence="2" id="KW-0436">Ligase</keyword>
<dbReference type="SUPFAM" id="SSF56801">
    <property type="entry name" value="Acetyl-CoA synthetase-like"/>
    <property type="match status" value="1"/>
</dbReference>
<comment type="caution">
    <text evidence="5">The sequence shown here is derived from an EMBL/GenBank/DDBJ whole genome shotgun (WGS) entry which is preliminary data.</text>
</comment>
<sequence>MPNITTFLDVNARYLKGPAFVFGRDGRTLTFPALQDAACRIAGGLASLGVQKGDRVCIYLDTSPEYLLSYFAIWRLGAVAVPTNIVYQQDELRYAIEDSGAVAVITDENGAERVRAIRSRCRTLGNVCVVGAAADGETAWDDLLKAEPMERAANCSFDDLCQIQYTSGTTGRPKGAMLTHGNWICALATEAEVLSLVEGDVYLGIYPMGHVGLSWGLAALKAGGTFVCMDRFEPKEYLRLAEEHGATVLAAMPPVIHTLIRAKPGTEEMLRTVRCVISGGGPLLPVIWGEFDRRFKIPVVNAYGLSETIVVGSANVVLPRHYALHQGYRSVGAPVGYGEVKIVAEDDPDRELQPGEIGEVALRGPSVAKGYWGMPEATAAVFRPDGWFLTGDLGYLDGESVLFITDRKKDMIIMSGWKIYPTEVENVIIEHPKIADVAIFARPDEHRGEIPVAAVVMNEGETITEEELIAYCRERLAGYKVPREVVVVEHLPRVGGWKLLRRTLREAHAPGTRD</sequence>
<evidence type="ECO:0000313" key="5">
    <source>
        <dbReference type="EMBL" id="NVO66704.1"/>
    </source>
</evidence>
<dbReference type="InterPro" id="IPR045851">
    <property type="entry name" value="AMP-bd_C_sf"/>
</dbReference>
<dbReference type="Pfam" id="PF00501">
    <property type="entry name" value="AMP-binding"/>
    <property type="match status" value="1"/>
</dbReference>
<dbReference type="PROSITE" id="PS00455">
    <property type="entry name" value="AMP_BINDING"/>
    <property type="match status" value="1"/>
</dbReference>
<dbReference type="OrthoDB" id="35688at2157"/>
<feature type="domain" description="AMP-dependent synthetase/ligase" evidence="3">
    <location>
        <begin position="12"/>
        <end position="372"/>
    </location>
</feature>
<dbReference type="Gene3D" id="3.30.300.30">
    <property type="match status" value="1"/>
</dbReference>
<protein>
    <submittedName>
        <fullName evidence="5">AMP-binding protein</fullName>
    </submittedName>
</protein>
<reference evidence="5 6" key="1">
    <citation type="submission" date="2020-06" db="EMBL/GenBank/DDBJ databases">
        <title>Methanofollis fontis sp. nov., a methanogen isolated from marine sediments near a cold seep at Four-Way Closure Ridge offshore southwestern Taiwan.</title>
        <authorList>
            <person name="Chen S.-C."/>
            <person name="Teng N.-H."/>
            <person name="Lin Y.-S."/>
            <person name="Lai M.-C."/>
            <person name="Chen H.-H."/>
            <person name="Wang C.-C."/>
        </authorList>
    </citation>
    <scope>NUCLEOTIDE SEQUENCE [LARGE SCALE GENOMIC DNA]</scope>
    <source>
        <strain evidence="5 6">DSM 2702</strain>
    </source>
</reference>
<evidence type="ECO:0000313" key="6">
    <source>
        <dbReference type="Proteomes" id="UP000570823"/>
    </source>
</evidence>
<name>A0A7K4HN70_9EURY</name>
<dbReference type="InterPro" id="IPR025110">
    <property type="entry name" value="AMP-bd_C"/>
</dbReference>
<dbReference type="AlphaFoldDB" id="A0A7K4HN70"/>
<dbReference type="Pfam" id="PF13193">
    <property type="entry name" value="AMP-binding_C"/>
    <property type="match status" value="1"/>
</dbReference>
<dbReference type="EMBL" id="JABXWR010000001">
    <property type="protein sequence ID" value="NVO66704.1"/>
    <property type="molecule type" value="Genomic_DNA"/>
</dbReference>
<evidence type="ECO:0000259" key="3">
    <source>
        <dbReference type="Pfam" id="PF00501"/>
    </source>
</evidence>
<proteinExistence type="inferred from homology"/>
<comment type="similarity">
    <text evidence="1">Belongs to the ATP-dependent AMP-binding enzyme family.</text>
</comment>
<organism evidence="5 6">
    <name type="scientific">Methanofollis tationis</name>
    <dbReference type="NCBI Taxonomy" id="81417"/>
    <lineage>
        <taxon>Archaea</taxon>
        <taxon>Methanobacteriati</taxon>
        <taxon>Methanobacteriota</taxon>
        <taxon>Stenosarchaea group</taxon>
        <taxon>Methanomicrobia</taxon>
        <taxon>Methanomicrobiales</taxon>
        <taxon>Methanomicrobiaceae</taxon>
        <taxon>Methanofollis</taxon>
    </lineage>
</organism>
<evidence type="ECO:0000256" key="2">
    <source>
        <dbReference type="ARBA" id="ARBA00022598"/>
    </source>
</evidence>
<dbReference type="InterPro" id="IPR020845">
    <property type="entry name" value="AMP-binding_CS"/>
</dbReference>
<dbReference type="Gene3D" id="3.40.50.12780">
    <property type="entry name" value="N-terminal domain of ligase-like"/>
    <property type="match status" value="1"/>
</dbReference>
<dbReference type="InterPro" id="IPR042099">
    <property type="entry name" value="ANL_N_sf"/>
</dbReference>
<evidence type="ECO:0000259" key="4">
    <source>
        <dbReference type="Pfam" id="PF13193"/>
    </source>
</evidence>
<feature type="domain" description="AMP-binding enzyme C-terminal" evidence="4">
    <location>
        <begin position="423"/>
        <end position="493"/>
    </location>
</feature>
<dbReference type="FunFam" id="3.30.300.30:FF:000008">
    <property type="entry name" value="2,3-dihydroxybenzoate-AMP ligase"/>
    <property type="match status" value="1"/>
</dbReference>
<dbReference type="GO" id="GO:0016405">
    <property type="term" value="F:CoA-ligase activity"/>
    <property type="evidence" value="ECO:0007669"/>
    <property type="project" value="TreeGrafter"/>
</dbReference>
<keyword evidence="6" id="KW-1185">Reference proteome</keyword>
<dbReference type="Proteomes" id="UP000570823">
    <property type="component" value="Unassembled WGS sequence"/>
</dbReference>
<dbReference type="RefSeq" id="WP_176788374.1">
    <property type="nucleotide sequence ID" value="NZ_JABXWR010000001.1"/>
</dbReference>
<dbReference type="InterPro" id="IPR000873">
    <property type="entry name" value="AMP-dep_synth/lig_dom"/>
</dbReference>
<accession>A0A7K4HN70</accession>
<dbReference type="PANTHER" id="PTHR24096">
    <property type="entry name" value="LONG-CHAIN-FATTY-ACID--COA LIGASE"/>
    <property type="match status" value="1"/>
</dbReference>
<gene>
    <name evidence="5" type="ORF">HWN36_05125</name>
</gene>
<evidence type="ECO:0000256" key="1">
    <source>
        <dbReference type="ARBA" id="ARBA00006432"/>
    </source>
</evidence>